<dbReference type="Pfam" id="PF13432">
    <property type="entry name" value="TPR_16"/>
    <property type="match status" value="1"/>
</dbReference>
<dbReference type="GO" id="GO:0016779">
    <property type="term" value="F:nucleotidyltransferase activity"/>
    <property type="evidence" value="ECO:0007669"/>
    <property type="project" value="UniProtKB-KW"/>
</dbReference>
<dbReference type="NCBIfam" id="NF047558">
    <property type="entry name" value="TPR_END_plus"/>
    <property type="match status" value="1"/>
</dbReference>
<sequence length="621" mass="69247">MERRLTAIFAADVVGYSRLMGLDEVGTLAALKAHRREMADGRIAEHHGRIVKLTGDGMLVEFPSVVNAVACAAEIQRAMRERNAGVPAESRIEFRIGIHLGDIIVEDNDIYGDGVNVAARIESIARPGGVAVSGSVRDNVGNRLDLAFEDAGEQVLKNIDRPVRVYHVDLFAGIGQPRSSTVSVELEAEPAAGEKPSIAVLPFNNMSGDPEQEYFADGITEDIITDLSKISGLFVIGRNNVFTYKGRVVKLQQVAAELGVRYLLEGSVRKAAQRVRVTGQLIDGKSGGHVWADRYDRDLTDIFAIQDEITHTIVDQLKVRLLPEEKQAIRQAPTENVEAYTYYLRGREFVHRGSKSYYLLAKRMFAKAIELDPLYARAYAGIADCDSFLFLHYDVKVSLEAILANSARALDIDPSLGEAHASRGLALSVGERYQEAEAEYEKAIARNPNLFEAHYFYARTCQAQGKFEKAAEHFARAAELNPTDYQSMLLLVQIYRSLALRDKELWAAREGLERAKRVLEKHPENPRPAYMGANALVVLGDRERAREWAARALAIDPDDILTRYNIACVRCLLGDFDEAFALLEDLLPHANHETKAWVRYDSDFATLHGLPRWQKVLELAR</sequence>
<dbReference type="Gene3D" id="1.25.40.10">
    <property type="entry name" value="Tetratricopeptide repeat domain"/>
    <property type="match status" value="3"/>
</dbReference>
<dbReference type="PROSITE" id="PS50125">
    <property type="entry name" value="GUANYLATE_CYCLASE_2"/>
    <property type="match status" value="1"/>
</dbReference>
<dbReference type="Gene3D" id="3.30.70.1230">
    <property type="entry name" value="Nucleotide cyclase"/>
    <property type="match status" value="1"/>
</dbReference>
<dbReference type="RefSeq" id="WP_320271674.1">
    <property type="nucleotide sequence ID" value="NZ_JAVIIX010000003.1"/>
</dbReference>
<protein>
    <submittedName>
        <fullName evidence="3">Adenylate/guanylate cyclase domain-containing protein</fullName>
        <ecNumber evidence="3">2.7.7.-</ecNumber>
    </submittedName>
</protein>
<feature type="repeat" description="TPR" evidence="1">
    <location>
        <begin position="451"/>
        <end position="484"/>
    </location>
</feature>
<evidence type="ECO:0000313" key="4">
    <source>
        <dbReference type="Proteomes" id="UP001271780"/>
    </source>
</evidence>
<dbReference type="PANTHER" id="PTHR43081">
    <property type="entry name" value="ADENYLATE CYCLASE, TERMINAL-DIFFERENTIATION SPECIFIC-RELATED"/>
    <property type="match status" value="1"/>
</dbReference>
<evidence type="ECO:0000259" key="2">
    <source>
        <dbReference type="PROSITE" id="PS50125"/>
    </source>
</evidence>
<accession>A0ABU4X9K3</accession>
<dbReference type="InterPro" id="IPR050697">
    <property type="entry name" value="Adenylyl/Guanylyl_Cyclase_3/4"/>
</dbReference>
<dbReference type="Proteomes" id="UP001271780">
    <property type="component" value="Unassembled WGS sequence"/>
</dbReference>
<organism evidence="3 4">
    <name type="scientific">Mesorhizobium dulcispinae</name>
    <dbReference type="NCBI Taxonomy" id="3072316"/>
    <lineage>
        <taxon>Bacteria</taxon>
        <taxon>Pseudomonadati</taxon>
        <taxon>Pseudomonadota</taxon>
        <taxon>Alphaproteobacteria</taxon>
        <taxon>Hyphomicrobiales</taxon>
        <taxon>Phyllobacteriaceae</taxon>
        <taxon>Mesorhizobium</taxon>
    </lineage>
</organism>
<keyword evidence="4" id="KW-1185">Reference proteome</keyword>
<dbReference type="EMBL" id="JAVIIZ010000002">
    <property type="protein sequence ID" value="MDX8471480.1"/>
    <property type="molecule type" value="Genomic_DNA"/>
</dbReference>
<dbReference type="SUPFAM" id="SSF48452">
    <property type="entry name" value="TPR-like"/>
    <property type="match status" value="1"/>
</dbReference>
<dbReference type="SUPFAM" id="SSF55073">
    <property type="entry name" value="Nucleotide cyclase"/>
    <property type="match status" value="1"/>
</dbReference>
<proteinExistence type="predicted"/>
<dbReference type="PROSITE" id="PS50005">
    <property type="entry name" value="TPR"/>
    <property type="match status" value="2"/>
</dbReference>
<dbReference type="SMART" id="SM00028">
    <property type="entry name" value="TPR"/>
    <property type="match status" value="5"/>
</dbReference>
<dbReference type="PANTHER" id="PTHR43081:SF19">
    <property type="entry name" value="PH-SENSITIVE ADENYLATE CYCLASE RV1264"/>
    <property type="match status" value="1"/>
</dbReference>
<dbReference type="InterPro" id="IPR011990">
    <property type="entry name" value="TPR-like_helical_dom_sf"/>
</dbReference>
<keyword evidence="3" id="KW-0548">Nucleotidyltransferase</keyword>
<dbReference type="CDD" id="cd07302">
    <property type="entry name" value="CHD"/>
    <property type="match status" value="1"/>
</dbReference>
<feature type="repeat" description="TPR" evidence="1">
    <location>
        <begin position="417"/>
        <end position="450"/>
    </location>
</feature>
<dbReference type="Pfam" id="PF14559">
    <property type="entry name" value="TPR_19"/>
    <property type="match status" value="1"/>
</dbReference>
<dbReference type="Gene3D" id="3.40.50.10070">
    <property type="entry name" value="TolB, N-terminal domain"/>
    <property type="match status" value="1"/>
</dbReference>
<dbReference type="EC" id="2.7.7.-" evidence="3"/>
<comment type="caution">
    <text evidence="3">The sequence shown here is derived from an EMBL/GenBank/DDBJ whole genome shotgun (WGS) entry which is preliminary data.</text>
</comment>
<dbReference type="InterPro" id="IPR001054">
    <property type="entry name" value="A/G_cyclase"/>
</dbReference>
<keyword evidence="3" id="KW-0808">Transferase</keyword>
<evidence type="ECO:0000313" key="3">
    <source>
        <dbReference type="EMBL" id="MDX8471480.1"/>
    </source>
</evidence>
<feature type="domain" description="Guanylate cyclase" evidence="2">
    <location>
        <begin position="7"/>
        <end position="122"/>
    </location>
</feature>
<keyword evidence="1" id="KW-0802">TPR repeat</keyword>
<evidence type="ECO:0000256" key="1">
    <source>
        <dbReference type="PROSITE-ProRule" id="PRU00339"/>
    </source>
</evidence>
<dbReference type="Pfam" id="PF00211">
    <property type="entry name" value="Guanylate_cyc"/>
    <property type="match status" value="1"/>
</dbReference>
<dbReference type="InterPro" id="IPR019734">
    <property type="entry name" value="TPR_rpt"/>
</dbReference>
<dbReference type="InterPro" id="IPR029787">
    <property type="entry name" value="Nucleotide_cyclase"/>
</dbReference>
<reference evidence="3 4" key="1">
    <citation type="submission" date="2023-08" db="EMBL/GenBank/DDBJ databases">
        <title>Implementing the SeqCode for naming new Mesorhizobium species isolated from Vachellia karroo root nodules.</title>
        <authorList>
            <person name="Van Lill M."/>
        </authorList>
    </citation>
    <scope>NUCLEOTIDE SEQUENCE [LARGE SCALE GENOMIC DNA]</scope>
    <source>
        <strain evidence="3 4">VK23A</strain>
    </source>
</reference>
<gene>
    <name evidence="3" type="ORF">RFM27_05295</name>
</gene>
<name>A0ABU4X9K3_9HYPH</name>